<reference evidence="1" key="2">
    <citation type="submission" date="2023-03" db="EMBL/GenBank/DDBJ databases">
        <authorList>
            <person name="Zhang Z."/>
        </authorList>
    </citation>
    <scope>NUCLEOTIDE SEQUENCE</scope>
    <source>
        <strain evidence="1">DSA</strain>
    </source>
</reference>
<organism evidence="1 2">
    <name type="scientific">Desulforamulus aquiferis</name>
    <dbReference type="NCBI Taxonomy" id="1397668"/>
    <lineage>
        <taxon>Bacteria</taxon>
        <taxon>Bacillati</taxon>
        <taxon>Bacillota</taxon>
        <taxon>Clostridia</taxon>
        <taxon>Eubacteriales</taxon>
        <taxon>Peptococcaceae</taxon>
        <taxon>Desulforamulus</taxon>
    </lineage>
</organism>
<dbReference type="GO" id="GO:0032259">
    <property type="term" value="P:methylation"/>
    <property type="evidence" value="ECO:0007669"/>
    <property type="project" value="UniProtKB-KW"/>
</dbReference>
<dbReference type="Proteomes" id="UP001172911">
    <property type="component" value="Unassembled WGS sequence"/>
</dbReference>
<evidence type="ECO:0000313" key="1">
    <source>
        <dbReference type="EMBL" id="MDO7787148.1"/>
    </source>
</evidence>
<comment type="caution">
    <text evidence="1">The sequence shown here is derived from an EMBL/GenBank/DDBJ whole genome shotgun (WGS) entry which is preliminary data.</text>
</comment>
<keyword evidence="2" id="KW-1185">Reference proteome</keyword>
<gene>
    <name evidence="1" type="ORF">P6N53_07950</name>
</gene>
<reference evidence="1" key="1">
    <citation type="journal article" date="2023" name="J. Hazard. Mater.">
        <title>Anaerobic biodegradation of pyrene and benzo[a]pyrene by a new sulfate-reducing Desulforamulus aquiferis strain DSA.</title>
        <authorList>
            <person name="Zhang Z."/>
            <person name="Sun J."/>
            <person name="Gong X."/>
            <person name="Wang C."/>
            <person name="Wang H."/>
        </authorList>
    </citation>
    <scope>NUCLEOTIDE SEQUENCE</scope>
    <source>
        <strain evidence="1">DSA</strain>
    </source>
</reference>
<dbReference type="InterPro" id="IPR029063">
    <property type="entry name" value="SAM-dependent_MTases_sf"/>
</dbReference>
<dbReference type="SUPFAM" id="SSF53335">
    <property type="entry name" value="S-adenosyl-L-methionine-dependent methyltransferases"/>
    <property type="match status" value="1"/>
</dbReference>
<dbReference type="EMBL" id="JARPTC010000011">
    <property type="protein sequence ID" value="MDO7787148.1"/>
    <property type="molecule type" value="Genomic_DNA"/>
</dbReference>
<dbReference type="RefSeq" id="WP_373323022.1">
    <property type="nucleotide sequence ID" value="NZ_JARPTC010000011.1"/>
</dbReference>
<keyword evidence="1" id="KW-0489">Methyltransferase</keyword>
<dbReference type="Gene3D" id="3.40.50.150">
    <property type="entry name" value="Vaccinia Virus protein VP39"/>
    <property type="match status" value="1"/>
</dbReference>
<dbReference type="AlphaFoldDB" id="A0AAW7ZBR5"/>
<evidence type="ECO:0000313" key="2">
    <source>
        <dbReference type="Proteomes" id="UP001172911"/>
    </source>
</evidence>
<dbReference type="GO" id="GO:0008168">
    <property type="term" value="F:methyltransferase activity"/>
    <property type="evidence" value="ECO:0007669"/>
    <property type="project" value="UniProtKB-KW"/>
</dbReference>
<name>A0AAW7ZBR5_9FIRM</name>
<keyword evidence="1" id="KW-0808">Transferase</keyword>
<protein>
    <submittedName>
        <fullName evidence="1">Class I SAM-dependent methyltransferase</fullName>
    </submittedName>
</protein>
<feature type="non-terminal residue" evidence="1">
    <location>
        <position position="1"/>
    </location>
</feature>
<proteinExistence type="predicted"/>
<accession>A0AAW7ZBR5</accession>
<sequence length="165" mass="18986">AYAKSKAEEYSVEKICEFIVEDINQSVRVERDYDIVILGAVGDVLGNSIETILKLKSTIKKRGYIIIDDAYSGEGSEERYPSKKQWHQVFQQTGVKLIAEKAINDFELVEINRINQAHIVRRANELKILYPEQMNIFEGYIRSQQAECEELESEITGVTWLLQVI</sequence>